<keyword evidence="1" id="KW-0812">Transmembrane</keyword>
<evidence type="ECO:0008006" key="4">
    <source>
        <dbReference type="Google" id="ProtNLM"/>
    </source>
</evidence>
<feature type="transmembrane region" description="Helical" evidence="1">
    <location>
        <begin position="34"/>
        <end position="52"/>
    </location>
</feature>
<keyword evidence="3" id="KW-1185">Reference proteome</keyword>
<dbReference type="InterPro" id="IPR029377">
    <property type="entry name" value="TMEM220"/>
</dbReference>
<dbReference type="RefSeq" id="WP_014803958.1">
    <property type="nucleotide sequence ID" value="NC_018020.1"/>
</dbReference>
<evidence type="ECO:0000256" key="1">
    <source>
        <dbReference type="SAM" id="Phobius"/>
    </source>
</evidence>
<protein>
    <recommendedName>
        <fullName evidence="4">Transmembrane protein</fullName>
    </recommendedName>
</protein>
<organism evidence="2 3">
    <name type="scientific">Turneriella parva (strain ATCC BAA-1111 / DSM 21527 / NCTC 11395 / H)</name>
    <name type="common">Leptospira parva</name>
    <dbReference type="NCBI Taxonomy" id="869212"/>
    <lineage>
        <taxon>Bacteria</taxon>
        <taxon>Pseudomonadati</taxon>
        <taxon>Spirochaetota</taxon>
        <taxon>Spirochaetia</taxon>
        <taxon>Leptospirales</taxon>
        <taxon>Leptospiraceae</taxon>
        <taxon>Turneriella</taxon>
    </lineage>
</organism>
<evidence type="ECO:0000313" key="2">
    <source>
        <dbReference type="EMBL" id="AFM13456.1"/>
    </source>
</evidence>
<sequence length="137" mass="15107">MLSLRFYIRLVLLYIGAAYFVFAGAVQYNDPDPLHWMLLYFMSAVMCVLHALGRAPTALLYLTAGMAAAEMATTAGGLLDWLRLGNENVLTAQMSAAKPYIELTREFFGAAISLIVMLLIVSQVSRRPQSKPEDTEG</sequence>
<proteinExistence type="predicted"/>
<dbReference type="Proteomes" id="UP000006048">
    <property type="component" value="Chromosome"/>
</dbReference>
<dbReference type="OrthoDB" id="329078at2"/>
<gene>
    <name evidence="2" type="ordered locus">Turpa_2817</name>
</gene>
<dbReference type="EMBL" id="CP002959">
    <property type="protein sequence ID" value="AFM13456.1"/>
    <property type="molecule type" value="Genomic_DNA"/>
</dbReference>
<accession>I4B849</accession>
<reference evidence="2 3" key="1">
    <citation type="submission" date="2012-06" db="EMBL/GenBank/DDBJ databases">
        <title>The complete chromosome of genome of Turneriella parva DSM 21527.</title>
        <authorList>
            <consortium name="US DOE Joint Genome Institute (JGI-PGF)"/>
            <person name="Lucas S."/>
            <person name="Han J."/>
            <person name="Lapidus A."/>
            <person name="Bruce D."/>
            <person name="Goodwin L."/>
            <person name="Pitluck S."/>
            <person name="Peters L."/>
            <person name="Kyrpides N."/>
            <person name="Mavromatis K."/>
            <person name="Ivanova N."/>
            <person name="Mikhailova N."/>
            <person name="Chertkov O."/>
            <person name="Detter J.C."/>
            <person name="Tapia R."/>
            <person name="Han C."/>
            <person name="Land M."/>
            <person name="Hauser L."/>
            <person name="Markowitz V."/>
            <person name="Cheng J.-F."/>
            <person name="Hugenholtz P."/>
            <person name="Woyke T."/>
            <person name="Wu D."/>
            <person name="Gronow S."/>
            <person name="Wellnitz S."/>
            <person name="Brambilla E."/>
            <person name="Klenk H.-P."/>
            <person name="Eisen J.A."/>
        </authorList>
    </citation>
    <scope>NUCLEOTIDE SEQUENCE [LARGE SCALE GENOMIC DNA]</scope>
    <source>
        <strain evidence="3">ATCC BAA-1111 / DSM 21527 / NCTC 11395 / H</strain>
    </source>
</reference>
<dbReference type="PANTHER" id="PTHR34262">
    <property type="entry name" value="TRANSMEMBRANE PROTEIN 220"/>
    <property type="match status" value="1"/>
</dbReference>
<dbReference type="KEGG" id="tpx:Turpa_2817"/>
<evidence type="ECO:0000313" key="3">
    <source>
        <dbReference type="Proteomes" id="UP000006048"/>
    </source>
</evidence>
<feature type="transmembrane region" description="Helical" evidence="1">
    <location>
        <begin position="59"/>
        <end position="79"/>
    </location>
</feature>
<feature type="transmembrane region" description="Helical" evidence="1">
    <location>
        <begin position="99"/>
        <end position="121"/>
    </location>
</feature>
<dbReference type="AlphaFoldDB" id="I4B849"/>
<keyword evidence="1" id="KW-1133">Transmembrane helix</keyword>
<dbReference type="Pfam" id="PF15071">
    <property type="entry name" value="TMEM220"/>
    <property type="match status" value="1"/>
</dbReference>
<dbReference type="PATRIC" id="fig|869212.3.peg.2838"/>
<dbReference type="HOGENOM" id="CLU_154675_0_0_12"/>
<name>I4B849_TURPD</name>
<dbReference type="PANTHER" id="PTHR34262:SF1">
    <property type="entry name" value="TRANSMEMBRANE PROTEIN 220"/>
    <property type="match status" value="1"/>
</dbReference>
<keyword evidence="1" id="KW-0472">Membrane</keyword>
<feature type="transmembrane region" description="Helical" evidence="1">
    <location>
        <begin position="7"/>
        <end position="28"/>
    </location>
</feature>
<dbReference type="STRING" id="869212.Turpa_2817"/>